<comment type="caution">
    <text evidence="4">The sequence shown here is derived from an EMBL/GenBank/DDBJ whole genome shotgun (WGS) entry which is preliminary data.</text>
</comment>
<dbReference type="InterPro" id="IPR018511">
    <property type="entry name" value="Hemolysin-typ_Ca-bd_CS"/>
</dbReference>
<evidence type="ECO:0000313" key="5">
    <source>
        <dbReference type="Proteomes" id="UP000245765"/>
    </source>
</evidence>
<dbReference type="PRINTS" id="PR00313">
    <property type="entry name" value="CABNDNGRPT"/>
</dbReference>
<dbReference type="SUPFAM" id="SSF51120">
    <property type="entry name" value="beta-Roll"/>
    <property type="match status" value="3"/>
</dbReference>
<protein>
    <submittedName>
        <fullName evidence="4">Calcium-binding protein</fullName>
    </submittedName>
</protein>
<dbReference type="InterPro" id="IPR050557">
    <property type="entry name" value="RTX_toxin/Mannuronan_C5-epim"/>
</dbReference>
<reference evidence="5" key="1">
    <citation type="submission" date="2018-05" db="EMBL/GenBank/DDBJ databases">
        <authorList>
            <person name="Du Z."/>
            <person name="Wang X."/>
        </authorList>
    </citation>
    <scope>NUCLEOTIDE SEQUENCE [LARGE SCALE GENOMIC DNA]</scope>
    <source>
        <strain evidence="5">CQN31</strain>
    </source>
</reference>
<evidence type="ECO:0000256" key="2">
    <source>
        <dbReference type="ARBA" id="ARBA00022525"/>
    </source>
</evidence>
<dbReference type="AlphaFoldDB" id="A0A317F7A3"/>
<dbReference type="OrthoDB" id="7234196at2"/>
<feature type="region of interest" description="Disordered" evidence="3">
    <location>
        <begin position="216"/>
        <end position="253"/>
    </location>
</feature>
<keyword evidence="2" id="KW-0964">Secreted</keyword>
<dbReference type="PANTHER" id="PTHR38340">
    <property type="entry name" value="S-LAYER PROTEIN"/>
    <property type="match status" value="1"/>
</dbReference>
<dbReference type="GO" id="GO:0005576">
    <property type="term" value="C:extracellular region"/>
    <property type="evidence" value="ECO:0007669"/>
    <property type="project" value="UniProtKB-SubCell"/>
</dbReference>
<feature type="compositionally biased region" description="Low complexity" evidence="3">
    <location>
        <begin position="329"/>
        <end position="341"/>
    </location>
</feature>
<accession>A0A317F7A3</accession>
<comment type="subcellular location">
    <subcellularLocation>
        <location evidence="1">Secreted</location>
    </subcellularLocation>
</comment>
<feature type="compositionally biased region" description="Polar residues" evidence="3">
    <location>
        <begin position="1"/>
        <end position="10"/>
    </location>
</feature>
<proteinExistence type="predicted"/>
<dbReference type="Pfam" id="PF00353">
    <property type="entry name" value="HemolysinCabind"/>
    <property type="match status" value="4"/>
</dbReference>
<dbReference type="EMBL" id="QGNA01000007">
    <property type="protein sequence ID" value="PWS34362.1"/>
    <property type="molecule type" value="Genomic_DNA"/>
</dbReference>
<sequence length="476" mass="48372">MHTNRHQTNPADGRHWDDASPPFAIRVPAAHHEYRLLLDGDEPGRIAGTEARDHVWGQGGDDAIGGGAEDDVIDGGGGNDLLSGNDGMDHLHGGDGADTIYGGAMADMLFGGSGDDVLDEGAGHSGLDGGPGNDTLIGGAGPDAFMVDPESGDDVIRDFTAGPGMFDHLALRDLRWEDLGFEDAATGVRVFWDGGSVLLEGVRMADLAQDDFMFADSPDLPSASRDATAPTGEAPTPSQAGPEIEGDDIATRNIGPGGVTLAVDGGEAMIGRARADELVGGEGNDHVIGRNGDDALAGGGGDDILQGDIGRDTLDGGDGMDRLDGGDGADSLAGGAMADELMGGDGDDVLDEGGGHGMLEGGTGNDTMTGGTGADAFIVTPDSGHDVITDLEVTGLAEGAFDHLALRDIRPDEVSVSDSDEGALVSWDTDGDGTDEGSALLLGVARADLRQSDFMFIEEPGFVAGISADGSDYIFA</sequence>
<evidence type="ECO:0000256" key="3">
    <source>
        <dbReference type="SAM" id="MobiDB-lite"/>
    </source>
</evidence>
<dbReference type="InterPro" id="IPR001343">
    <property type="entry name" value="Hemolysn_Ca-bd"/>
</dbReference>
<name>A0A317F7A3_9PROT</name>
<feature type="region of interest" description="Disordered" evidence="3">
    <location>
        <begin position="1"/>
        <end position="20"/>
    </location>
</feature>
<dbReference type="PANTHER" id="PTHR38340:SF1">
    <property type="entry name" value="S-LAYER PROTEIN"/>
    <property type="match status" value="1"/>
</dbReference>
<dbReference type="Proteomes" id="UP000245765">
    <property type="component" value="Unassembled WGS sequence"/>
</dbReference>
<dbReference type="InterPro" id="IPR011049">
    <property type="entry name" value="Serralysin-like_metalloprot_C"/>
</dbReference>
<feature type="region of interest" description="Disordered" evidence="3">
    <location>
        <begin position="292"/>
        <end position="346"/>
    </location>
</feature>
<evidence type="ECO:0000313" key="4">
    <source>
        <dbReference type="EMBL" id="PWS34362.1"/>
    </source>
</evidence>
<dbReference type="RefSeq" id="WP_109873335.1">
    <property type="nucleotide sequence ID" value="NZ_QGNA01000007.1"/>
</dbReference>
<keyword evidence="5" id="KW-1185">Reference proteome</keyword>
<dbReference type="PROSITE" id="PS00330">
    <property type="entry name" value="HEMOLYSIN_CALCIUM"/>
    <property type="match status" value="4"/>
</dbReference>
<dbReference type="Gene3D" id="2.150.10.10">
    <property type="entry name" value="Serralysin-like metalloprotease, C-terminal"/>
    <property type="match status" value="4"/>
</dbReference>
<organism evidence="4 5">
    <name type="scientific">Falsiroseomonas bella</name>
    <dbReference type="NCBI Taxonomy" id="2184016"/>
    <lineage>
        <taxon>Bacteria</taxon>
        <taxon>Pseudomonadati</taxon>
        <taxon>Pseudomonadota</taxon>
        <taxon>Alphaproteobacteria</taxon>
        <taxon>Acetobacterales</taxon>
        <taxon>Roseomonadaceae</taxon>
        <taxon>Falsiroseomonas</taxon>
    </lineage>
</organism>
<feature type="compositionally biased region" description="Basic and acidic residues" evidence="3">
    <location>
        <begin position="309"/>
        <end position="325"/>
    </location>
</feature>
<evidence type="ECO:0000256" key="1">
    <source>
        <dbReference type="ARBA" id="ARBA00004613"/>
    </source>
</evidence>
<dbReference type="GO" id="GO:0005509">
    <property type="term" value="F:calcium ion binding"/>
    <property type="evidence" value="ECO:0007669"/>
    <property type="project" value="InterPro"/>
</dbReference>
<gene>
    <name evidence="4" type="ORF">DFH01_25420</name>
</gene>